<reference evidence="1 2" key="1">
    <citation type="submission" date="2020-09" db="EMBL/GenBank/DDBJ databases">
        <title>De no assembly of potato wild relative species, Solanum commersonii.</title>
        <authorList>
            <person name="Cho K."/>
        </authorList>
    </citation>
    <scope>NUCLEOTIDE SEQUENCE [LARGE SCALE GENOMIC DNA]</scope>
    <source>
        <strain evidence="1">LZ3.2</strain>
        <tissue evidence="1">Leaf</tissue>
    </source>
</reference>
<dbReference type="Proteomes" id="UP000824120">
    <property type="component" value="Chromosome 2"/>
</dbReference>
<proteinExistence type="predicted"/>
<accession>A0A9J6AAT9</accession>
<gene>
    <name evidence="1" type="ORF">H5410_006803</name>
</gene>
<dbReference type="AlphaFoldDB" id="A0A9J6AAT9"/>
<name>A0A9J6AAT9_SOLCO</name>
<dbReference type="EMBL" id="JACXVP010000002">
    <property type="protein sequence ID" value="KAG5621585.1"/>
    <property type="molecule type" value="Genomic_DNA"/>
</dbReference>
<protein>
    <submittedName>
        <fullName evidence="1">Uncharacterized protein</fullName>
    </submittedName>
</protein>
<evidence type="ECO:0000313" key="2">
    <source>
        <dbReference type="Proteomes" id="UP000824120"/>
    </source>
</evidence>
<comment type="caution">
    <text evidence="1">The sequence shown here is derived from an EMBL/GenBank/DDBJ whole genome shotgun (WGS) entry which is preliminary data.</text>
</comment>
<organism evidence="1 2">
    <name type="scientific">Solanum commersonii</name>
    <name type="common">Commerson's wild potato</name>
    <name type="synonym">Commerson's nightshade</name>
    <dbReference type="NCBI Taxonomy" id="4109"/>
    <lineage>
        <taxon>Eukaryota</taxon>
        <taxon>Viridiplantae</taxon>
        <taxon>Streptophyta</taxon>
        <taxon>Embryophyta</taxon>
        <taxon>Tracheophyta</taxon>
        <taxon>Spermatophyta</taxon>
        <taxon>Magnoliopsida</taxon>
        <taxon>eudicotyledons</taxon>
        <taxon>Gunneridae</taxon>
        <taxon>Pentapetalae</taxon>
        <taxon>asterids</taxon>
        <taxon>lamiids</taxon>
        <taxon>Solanales</taxon>
        <taxon>Solanaceae</taxon>
        <taxon>Solanoideae</taxon>
        <taxon>Solaneae</taxon>
        <taxon>Solanum</taxon>
    </lineage>
</organism>
<sequence>MLRLYSLLKITLTNKRRYPDREPNNRIGDVSWKIIHIMKQLLKRFSLDIFSMYNDNPCFS</sequence>
<evidence type="ECO:0000313" key="1">
    <source>
        <dbReference type="EMBL" id="KAG5621585.1"/>
    </source>
</evidence>
<keyword evidence="2" id="KW-1185">Reference proteome</keyword>
<dbReference type="OrthoDB" id="10606262at2759"/>